<keyword evidence="1" id="KW-0472">Membrane</keyword>
<evidence type="ECO:0000256" key="2">
    <source>
        <dbReference type="SAM" id="SignalP"/>
    </source>
</evidence>
<evidence type="ECO:0000313" key="4">
    <source>
        <dbReference type="Proteomes" id="UP000249524"/>
    </source>
</evidence>
<proteinExistence type="predicted"/>
<keyword evidence="4" id="KW-1185">Reference proteome</keyword>
<keyword evidence="1" id="KW-0812">Transmembrane</keyword>
<feature type="signal peptide" evidence="2">
    <location>
        <begin position="1"/>
        <end position="20"/>
    </location>
</feature>
<dbReference type="Proteomes" id="UP000249524">
    <property type="component" value="Unassembled WGS sequence"/>
</dbReference>
<organism evidence="3 4">
    <name type="scientific">Phenylobacterium kunshanense</name>
    <dbReference type="NCBI Taxonomy" id="1445034"/>
    <lineage>
        <taxon>Bacteria</taxon>
        <taxon>Pseudomonadati</taxon>
        <taxon>Pseudomonadota</taxon>
        <taxon>Alphaproteobacteria</taxon>
        <taxon>Caulobacterales</taxon>
        <taxon>Caulobacteraceae</taxon>
        <taxon>Phenylobacterium</taxon>
    </lineage>
</organism>
<comment type="caution">
    <text evidence="3">The sequence shown here is derived from an EMBL/GenBank/DDBJ whole genome shotgun (WGS) entry which is preliminary data.</text>
</comment>
<name>A0A328BM63_9CAUL</name>
<evidence type="ECO:0008006" key="5">
    <source>
        <dbReference type="Google" id="ProtNLM"/>
    </source>
</evidence>
<dbReference type="EMBL" id="QFYS01000002">
    <property type="protein sequence ID" value="RAK67541.1"/>
    <property type="molecule type" value="Genomic_DNA"/>
</dbReference>
<keyword evidence="1" id="KW-1133">Transmembrane helix</keyword>
<feature type="transmembrane region" description="Helical" evidence="1">
    <location>
        <begin position="61"/>
        <end position="79"/>
    </location>
</feature>
<feature type="transmembrane region" description="Helical" evidence="1">
    <location>
        <begin position="36"/>
        <end position="54"/>
    </location>
</feature>
<evidence type="ECO:0000256" key="1">
    <source>
        <dbReference type="SAM" id="Phobius"/>
    </source>
</evidence>
<accession>A0A328BM63</accession>
<keyword evidence="2" id="KW-0732">Signal</keyword>
<reference evidence="3 4" key="1">
    <citation type="submission" date="2018-05" db="EMBL/GenBank/DDBJ databases">
        <authorList>
            <person name="Lanie J.A."/>
            <person name="Ng W.-L."/>
            <person name="Kazmierczak K.M."/>
            <person name="Andrzejewski T.M."/>
            <person name="Davidsen T.M."/>
            <person name="Wayne K.J."/>
            <person name="Tettelin H."/>
            <person name="Glass J.I."/>
            <person name="Rusch D."/>
            <person name="Podicherti R."/>
            <person name="Tsui H.-C.T."/>
            <person name="Winkler M.E."/>
        </authorList>
    </citation>
    <scope>NUCLEOTIDE SEQUENCE [LARGE SCALE GENOMIC DNA]</scope>
    <source>
        <strain evidence="3 4">BUT-10</strain>
    </source>
</reference>
<dbReference type="AlphaFoldDB" id="A0A328BM63"/>
<sequence length="143" mass="15161">MRALRLGAALLALATPIALAGPFKYRDLGLPFPDTVAHALLFYALTLGAFAALPRSRAQEVAVSMIGVGIASELVQAMVGRQMSLQDLIGDGVGVALAYAPIAITRLRELARTHPHLTFAQIRRMDRRRGGPGLPAPAEEPVA</sequence>
<protein>
    <recommendedName>
        <fullName evidence="5">VanZ family protein</fullName>
    </recommendedName>
</protein>
<evidence type="ECO:0000313" key="3">
    <source>
        <dbReference type="EMBL" id="RAK67541.1"/>
    </source>
</evidence>
<gene>
    <name evidence="3" type="ORF">DJ019_06430</name>
</gene>
<feature type="chain" id="PRO_5016446034" description="VanZ family protein" evidence="2">
    <location>
        <begin position="21"/>
        <end position="143"/>
    </location>
</feature>